<reference evidence="2" key="1">
    <citation type="journal article" date="2023" name="PhytoFront">
        <title>Draft Genome Resources of Seven Strains of Tilletia horrida, Causal Agent of Kernel Smut of Rice.</title>
        <authorList>
            <person name="Khanal S."/>
            <person name="Antony Babu S."/>
            <person name="Zhou X.G."/>
        </authorList>
    </citation>
    <scope>NUCLEOTIDE SEQUENCE</scope>
    <source>
        <strain evidence="2">TX6</strain>
    </source>
</reference>
<dbReference type="AlphaFoldDB" id="A0AAN6GPF8"/>
<dbReference type="Proteomes" id="UP001176517">
    <property type="component" value="Unassembled WGS sequence"/>
</dbReference>
<evidence type="ECO:0000313" key="3">
    <source>
        <dbReference type="Proteomes" id="UP001176517"/>
    </source>
</evidence>
<keyword evidence="1" id="KW-1133">Transmembrane helix</keyword>
<proteinExistence type="predicted"/>
<feature type="transmembrane region" description="Helical" evidence="1">
    <location>
        <begin position="406"/>
        <end position="428"/>
    </location>
</feature>
<comment type="caution">
    <text evidence="2">The sequence shown here is derived from an EMBL/GenBank/DDBJ whole genome shotgun (WGS) entry which is preliminary data.</text>
</comment>
<protein>
    <submittedName>
        <fullName evidence="2">Uncharacterized protein</fullName>
    </submittedName>
</protein>
<keyword evidence="3" id="KW-1185">Reference proteome</keyword>
<keyword evidence="1" id="KW-0812">Transmembrane</keyword>
<keyword evidence="1" id="KW-0472">Membrane</keyword>
<gene>
    <name evidence="2" type="ORF">OC846_003753</name>
</gene>
<dbReference type="EMBL" id="JAPDMZ010000097">
    <property type="protein sequence ID" value="KAK0550203.1"/>
    <property type="molecule type" value="Genomic_DNA"/>
</dbReference>
<accession>A0AAN6GPF8</accession>
<name>A0AAN6GPF8_9BASI</name>
<evidence type="ECO:0000256" key="1">
    <source>
        <dbReference type="SAM" id="Phobius"/>
    </source>
</evidence>
<organism evidence="2 3">
    <name type="scientific">Tilletia horrida</name>
    <dbReference type="NCBI Taxonomy" id="155126"/>
    <lineage>
        <taxon>Eukaryota</taxon>
        <taxon>Fungi</taxon>
        <taxon>Dikarya</taxon>
        <taxon>Basidiomycota</taxon>
        <taxon>Ustilaginomycotina</taxon>
        <taxon>Exobasidiomycetes</taxon>
        <taxon>Tilletiales</taxon>
        <taxon>Tilletiaceae</taxon>
        <taxon>Tilletia</taxon>
    </lineage>
</organism>
<evidence type="ECO:0000313" key="2">
    <source>
        <dbReference type="EMBL" id="KAK0550203.1"/>
    </source>
</evidence>
<sequence length="474" mass="50634">MLEASGAGVQALIGSEKPYFTYANKYQFPGRTWGVVPLGVNGLEYLSDADLRDPPPNTPQPEGYDHTYELWHQGLTTNVSCHRMTAAEQALIKVTVGDRADERNATVECPVPNGEAANNVSTVVVAPGAGTSIPNTIMLPCILSNGTQASTRTHTYSSSGVISARTAVFIKILLPNDEAPTEQNSLVMDTTCVFTPYWHTIKVTYPSDQNVLSMENSTFQSYIDRLDGGVNAAPAQLKPDNMTLARNVIAGANFLSSSSVVTTITNSGSGFAASNFSAVNGLGILSGNLWLVTLMNAVSLSPAFSKGDNMVPNEVIAASLQAMFDYESTADRSFAAAKLRVAKDQLSTFSSSDNLTSTAILGLQSSVILDDHFHDPAVARSLIGTWHAQTLGWGAGTGVNDLTSSVVFFTLIPLFLFAAVSWGLTIWAHFHYRTNRGYYGAFNPTDITESIIAASAGGLMNEFDRRALSDSDGL</sequence>